<sequence>MATPRAGTPYLAGPVPFDDVVDGGEDDIVAVPPPPADEYADVVSAMPSATIVGFPVHRYQDTWVLEQWVTGVLAPRPDDVLLASLPKCGTTWLKSLAFSVMAREAYPPSAADHPLLRLNPHQCVPLLEDLFSSSGEAAAKAVEALPSPRLMNTHMHHSLLPPSVTDDDKCKIVYLFEHACQGQTPNGPIWDNILGYWRASRAHPDKVLFLRYSTRRCFSTRAMPSLTSRASSGYHSRPPRRRRAPLPTLLSSAALRP</sequence>
<protein>
    <submittedName>
        <fullName evidence="1">Uncharacterized protein</fullName>
    </submittedName>
</protein>
<organism evidence="1 2">
    <name type="scientific">Avena sativa</name>
    <name type="common">Oat</name>
    <dbReference type="NCBI Taxonomy" id="4498"/>
    <lineage>
        <taxon>Eukaryota</taxon>
        <taxon>Viridiplantae</taxon>
        <taxon>Streptophyta</taxon>
        <taxon>Embryophyta</taxon>
        <taxon>Tracheophyta</taxon>
        <taxon>Spermatophyta</taxon>
        <taxon>Magnoliopsida</taxon>
        <taxon>Liliopsida</taxon>
        <taxon>Poales</taxon>
        <taxon>Poaceae</taxon>
        <taxon>BOP clade</taxon>
        <taxon>Pooideae</taxon>
        <taxon>Poodae</taxon>
        <taxon>Poeae</taxon>
        <taxon>Poeae Chloroplast Group 1 (Aveneae type)</taxon>
        <taxon>Aveninae</taxon>
        <taxon>Avena</taxon>
    </lineage>
</organism>
<evidence type="ECO:0000313" key="2">
    <source>
        <dbReference type="Proteomes" id="UP001732700"/>
    </source>
</evidence>
<reference evidence="1" key="2">
    <citation type="submission" date="2025-09" db="UniProtKB">
        <authorList>
            <consortium name="EnsemblPlants"/>
        </authorList>
    </citation>
    <scope>IDENTIFICATION</scope>
</reference>
<dbReference type="Proteomes" id="UP001732700">
    <property type="component" value="Chromosome 7A"/>
</dbReference>
<proteinExistence type="predicted"/>
<name>A0ACD5ZRX2_AVESA</name>
<dbReference type="EnsemblPlants" id="AVESA.00010b.r2.7AG1197550.1">
    <property type="protein sequence ID" value="AVESA.00010b.r2.7AG1197550.1.CDS.1"/>
    <property type="gene ID" value="AVESA.00010b.r2.7AG1197550"/>
</dbReference>
<keyword evidence="2" id="KW-1185">Reference proteome</keyword>
<reference evidence="1" key="1">
    <citation type="submission" date="2021-05" db="EMBL/GenBank/DDBJ databases">
        <authorList>
            <person name="Scholz U."/>
            <person name="Mascher M."/>
            <person name="Fiebig A."/>
        </authorList>
    </citation>
    <scope>NUCLEOTIDE SEQUENCE [LARGE SCALE GENOMIC DNA]</scope>
</reference>
<accession>A0ACD5ZRX2</accession>
<evidence type="ECO:0000313" key="1">
    <source>
        <dbReference type="EnsemblPlants" id="AVESA.00010b.r2.7AG1197550.1.CDS.1"/>
    </source>
</evidence>